<dbReference type="CDD" id="cd00851">
    <property type="entry name" value="MTH1175"/>
    <property type="match status" value="1"/>
</dbReference>
<dbReference type="EMBL" id="JX684085">
    <property type="protein sequence ID" value="AGF93208.1"/>
    <property type="molecule type" value="Genomic_DNA"/>
</dbReference>
<dbReference type="InterPro" id="IPR003731">
    <property type="entry name" value="Di-Nase_FeMo-co_biosynth"/>
</dbReference>
<accession>M1QB40</accession>
<dbReference type="Gene3D" id="3.30.420.130">
    <property type="entry name" value="Dinitrogenase iron-molybdenum cofactor biosynthesis domain"/>
    <property type="match status" value="1"/>
</dbReference>
<feature type="domain" description="Dinitrogenase iron-molybdenum cofactor biosynthesis" evidence="1">
    <location>
        <begin position="14"/>
        <end position="102"/>
    </location>
</feature>
<organism evidence="2">
    <name type="scientific">uncultured organism</name>
    <dbReference type="NCBI Taxonomy" id="155900"/>
    <lineage>
        <taxon>unclassified sequences</taxon>
        <taxon>environmental samples</taxon>
    </lineage>
</organism>
<sequence>MKVIMPVKNDNSWEAKLNPRFGRTPFFAVVDIEKEELEFINNTAQNAPSGAGVEAAQIVADQKADLMFTPNVGPRAFSGLEKLNMKIYLANGTIKEAVEAYKNDELEEVSEPTNEAQHDH</sequence>
<dbReference type="AlphaFoldDB" id="M1QB40"/>
<gene>
    <name evidence="2" type="ORF">FLSS-20_0009</name>
</gene>
<proteinExistence type="predicted"/>
<dbReference type="InterPro" id="IPR033913">
    <property type="entry name" value="MTH1175_dom"/>
</dbReference>
<evidence type="ECO:0000313" key="2">
    <source>
        <dbReference type="EMBL" id="AGF93208.1"/>
    </source>
</evidence>
<dbReference type="PANTHER" id="PTHR42983:SF1">
    <property type="entry name" value="IRON-MOLYBDENUM PROTEIN"/>
    <property type="match status" value="1"/>
</dbReference>
<evidence type="ECO:0000259" key="1">
    <source>
        <dbReference type="Pfam" id="PF02579"/>
    </source>
</evidence>
<protein>
    <submittedName>
        <fullName evidence="2">Dinitrogenase iron-molybdenum cofactor biosynthesis protein</fullName>
    </submittedName>
</protein>
<name>M1QB40_9ZZZZ</name>
<dbReference type="SUPFAM" id="SSF53146">
    <property type="entry name" value="Nitrogenase accessory factor-like"/>
    <property type="match status" value="1"/>
</dbReference>
<reference evidence="2" key="1">
    <citation type="journal article" date="2013" name="Syst. Appl. Microbiol.">
        <title>New insights into the archaeal diversity of a hypersaline microbial mat obtained by a metagenomic approach.</title>
        <authorList>
            <person name="Lopez-Lopez A."/>
            <person name="Richter M."/>
            <person name="Pena A."/>
            <person name="Tamames J."/>
            <person name="Rossello-Mora R."/>
        </authorList>
    </citation>
    <scope>NUCLEOTIDE SEQUENCE</scope>
</reference>
<dbReference type="InterPro" id="IPR036105">
    <property type="entry name" value="DiNase_FeMo-co_biosyn_sf"/>
</dbReference>
<dbReference type="PANTHER" id="PTHR42983">
    <property type="entry name" value="DINITROGENASE IRON-MOLYBDENUM COFACTOR PROTEIN-RELATED"/>
    <property type="match status" value="1"/>
</dbReference>
<dbReference type="Pfam" id="PF02579">
    <property type="entry name" value="Nitro_FeMo-Co"/>
    <property type="match status" value="1"/>
</dbReference>